<keyword evidence="3" id="KW-1185">Reference proteome</keyword>
<accession>A0ABP5DXX7</accession>
<organism evidence="2 3">
    <name type="scientific">Nocardiopsis rhodophaea</name>
    <dbReference type="NCBI Taxonomy" id="280238"/>
    <lineage>
        <taxon>Bacteria</taxon>
        <taxon>Bacillati</taxon>
        <taxon>Actinomycetota</taxon>
        <taxon>Actinomycetes</taxon>
        <taxon>Streptosporangiales</taxon>
        <taxon>Nocardiopsidaceae</taxon>
        <taxon>Nocardiopsis</taxon>
    </lineage>
</organism>
<feature type="domain" description="Septum formation-related" evidence="1">
    <location>
        <begin position="19"/>
        <end position="102"/>
    </location>
</feature>
<dbReference type="InterPro" id="IPR026004">
    <property type="entry name" value="Septum_form"/>
</dbReference>
<protein>
    <recommendedName>
        <fullName evidence="1">Septum formation-related domain-containing protein</fullName>
    </recommendedName>
</protein>
<dbReference type="Proteomes" id="UP001501585">
    <property type="component" value="Unassembled WGS sequence"/>
</dbReference>
<evidence type="ECO:0000313" key="2">
    <source>
        <dbReference type="EMBL" id="GAA1988312.1"/>
    </source>
</evidence>
<dbReference type="Pfam" id="PF13845">
    <property type="entry name" value="Septum_form"/>
    <property type="match status" value="1"/>
</dbReference>
<evidence type="ECO:0000313" key="3">
    <source>
        <dbReference type="Proteomes" id="UP001501585"/>
    </source>
</evidence>
<sequence>MADIYFASTADRPSDLEVGDCLLRDPMDDALHDVEIVDCSETHEAEVYASATMDDGEYPGQRKVEEMVRDICVEEFAWFIHIAPSESELDYFAFHPTETMWNLFDYRQITCIAVDPEGTTGSLVGANR</sequence>
<name>A0ABP5DXX7_9ACTN</name>
<gene>
    <name evidence="2" type="ORF">GCM10009799_12460</name>
</gene>
<dbReference type="RefSeq" id="WP_344100010.1">
    <property type="nucleotide sequence ID" value="NZ_BAAAPC010000004.1"/>
</dbReference>
<comment type="caution">
    <text evidence="2">The sequence shown here is derived from an EMBL/GenBank/DDBJ whole genome shotgun (WGS) entry which is preliminary data.</text>
</comment>
<proteinExistence type="predicted"/>
<evidence type="ECO:0000259" key="1">
    <source>
        <dbReference type="Pfam" id="PF13845"/>
    </source>
</evidence>
<reference evidence="3" key="1">
    <citation type="journal article" date="2019" name="Int. J. Syst. Evol. Microbiol.">
        <title>The Global Catalogue of Microorganisms (GCM) 10K type strain sequencing project: providing services to taxonomists for standard genome sequencing and annotation.</title>
        <authorList>
            <consortium name="The Broad Institute Genomics Platform"/>
            <consortium name="The Broad Institute Genome Sequencing Center for Infectious Disease"/>
            <person name="Wu L."/>
            <person name="Ma J."/>
        </authorList>
    </citation>
    <scope>NUCLEOTIDE SEQUENCE [LARGE SCALE GENOMIC DNA]</scope>
    <source>
        <strain evidence="3">JCM 15313</strain>
    </source>
</reference>
<dbReference type="EMBL" id="BAAAPC010000004">
    <property type="protein sequence ID" value="GAA1988312.1"/>
    <property type="molecule type" value="Genomic_DNA"/>
</dbReference>